<evidence type="ECO:0000313" key="3">
    <source>
        <dbReference type="EMBL" id="CAG9123319.1"/>
    </source>
</evidence>
<evidence type="ECO:0000256" key="1">
    <source>
        <dbReference type="SAM" id="MobiDB-lite"/>
    </source>
</evidence>
<feature type="region of interest" description="Disordered" evidence="1">
    <location>
        <begin position="56"/>
        <end position="103"/>
    </location>
</feature>
<comment type="caution">
    <text evidence="3">The sequence shown here is derived from an EMBL/GenBank/DDBJ whole genome shotgun (WGS) entry which is preliminary data.</text>
</comment>
<feature type="region of interest" description="Disordered" evidence="1">
    <location>
        <begin position="18"/>
        <end position="39"/>
    </location>
</feature>
<sequence length="303" mass="32848">MKILIVAAFVALACADEEGEQKKRGAGKTTLNAIPSGGGKTDYTYSIYNQNPASNSVSPSYQTQVPNSFYPTQSGGSQYYQPGEQAGYPPQPAPYSPPAGYPQPQLNLLPPPSSSQFLPINFVPNSGYQAKYQIIPSKGPNGNIQLAILQPQSSLQSPQIQYPQSIFQPNSPYQINAPHSFLSGGQGGFPNYQQYLGQPSMLLLQPNPSLYSNLLYPGAGPSPSLYNYNYQGSPQAKYNVYYGGSPPASQPPAPSDYDKLQPSSQHAAAKEDNEINIQTSDYITPESSNYKNSYVTSRTSYKN</sequence>
<dbReference type="EMBL" id="CAJHNJ030000028">
    <property type="protein sequence ID" value="CAG9123319.1"/>
    <property type="molecule type" value="Genomic_DNA"/>
</dbReference>
<feature type="compositionally biased region" description="Pro residues" evidence="1">
    <location>
        <begin position="89"/>
        <end position="101"/>
    </location>
</feature>
<evidence type="ECO:0000313" key="4">
    <source>
        <dbReference type="Proteomes" id="UP000653454"/>
    </source>
</evidence>
<proteinExistence type="predicted"/>
<feature type="region of interest" description="Disordered" evidence="1">
    <location>
        <begin position="243"/>
        <end position="303"/>
    </location>
</feature>
<feature type="compositionally biased region" description="Polar residues" evidence="1">
    <location>
        <begin position="275"/>
        <end position="303"/>
    </location>
</feature>
<organism evidence="3 4">
    <name type="scientific">Plutella xylostella</name>
    <name type="common">Diamondback moth</name>
    <name type="synonym">Plutella maculipennis</name>
    <dbReference type="NCBI Taxonomy" id="51655"/>
    <lineage>
        <taxon>Eukaryota</taxon>
        <taxon>Metazoa</taxon>
        <taxon>Ecdysozoa</taxon>
        <taxon>Arthropoda</taxon>
        <taxon>Hexapoda</taxon>
        <taxon>Insecta</taxon>
        <taxon>Pterygota</taxon>
        <taxon>Neoptera</taxon>
        <taxon>Endopterygota</taxon>
        <taxon>Lepidoptera</taxon>
        <taxon>Glossata</taxon>
        <taxon>Ditrysia</taxon>
        <taxon>Yponomeutoidea</taxon>
        <taxon>Plutellidae</taxon>
        <taxon>Plutella</taxon>
    </lineage>
</organism>
<feature type="signal peptide" evidence="2">
    <location>
        <begin position="1"/>
        <end position="15"/>
    </location>
</feature>
<feature type="compositionally biased region" description="Polar residues" evidence="1">
    <location>
        <begin position="56"/>
        <end position="77"/>
    </location>
</feature>
<dbReference type="Proteomes" id="UP000653454">
    <property type="component" value="Unassembled WGS sequence"/>
</dbReference>
<accession>A0A8S4F537</accession>
<protein>
    <submittedName>
        <fullName evidence="3">(diamondback moth) hypothetical protein</fullName>
    </submittedName>
</protein>
<gene>
    <name evidence="3" type="ORF">PLXY2_LOCUS7866</name>
</gene>
<name>A0A8S4F537_PLUXY</name>
<feature type="chain" id="PRO_5035717273" evidence="2">
    <location>
        <begin position="16"/>
        <end position="303"/>
    </location>
</feature>
<reference evidence="3" key="1">
    <citation type="submission" date="2020-11" db="EMBL/GenBank/DDBJ databases">
        <authorList>
            <person name="Whiteford S."/>
        </authorList>
    </citation>
    <scope>NUCLEOTIDE SEQUENCE</scope>
</reference>
<keyword evidence="4" id="KW-1185">Reference proteome</keyword>
<evidence type="ECO:0000256" key="2">
    <source>
        <dbReference type="SAM" id="SignalP"/>
    </source>
</evidence>
<dbReference type="AlphaFoldDB" id="A0A8S4F537"/>
<keyword evidence="2" id="KW-0732">Signal</keyword>
<feature type="compositionally biased region" description="Low complexity" evidence="1">
    <location>
        <begin position="78"/>
        <end position="88"/>
    </location>
</feature>